<keyword evidence="8 11" id="KW-0472">Membrane</keyword>
<keyword evidence="9" id="KW-0594">Phospholipid biosynthesis</keyword>
<comment type="similarity">
    <text evidence="2">Belongs to the CDP-alcohol phosphatidyltransferase class-I family.</text>
</comment>
<organism evidence="12">
    <name type="scientific">hydrothermal vent metagenome</name>
    <dbReference type="NCBI Taxonomy" id="652676"/>
    <lineage>
        <taxon>unclassified sequences</taxon>
        <taxon>metagenomes</taxon>
        <taxon>ecological metagenomes</taxon>
    </lineage>
</organism>
<gene>
    <name evidence="12" type="ORF">MNBD_DELTA04-1074</name>
</gene>
<dbReference type="PANTHER" id="PTHR14269:SF62">
    <property type="entry name" value="CDP-DIACYLGLYCEROL--GLYCEROL-3-PHOSPHATE 3-PHOSPHATIDYLTRANSFERASE 1, CHLOROPLASTIC"/>
    <property type="match status" value="1"/>
</dbReference>
<dbReference type="NCBIfam" id="TIGR00560">
    <property type="entry name" value="pgsA"/>
    <property type="match status" value="1"/>
</dbReference>
<evidence type="ECO:0000256" key="10">
    <source>
        <dbReference type="ARBA" id="ARBA00023264"/>
    </source>
</evidence>
<comment type="subcellular location">
    <subcellularLocation>
        <location evidence="1">Membrane</location>
        <topology evidence="1">Multi-pass membrane protein</topology>
    </subcellularLocation>
</comment>
<keyword evidence="5 11" id="KW-0812">Transmembrane</keyword>
<keyword evidence="10" id="KW-1208">Phospholipid metabolism</keyword>
<name>A0A3B0VS53_9ZZZZ</name>
<evidence type="ECO:0000256" key="11">
    <source>
        <dbReference type="SAM" id="Phobius"/>
    </source>
</evidence>
<keyword evidence="3" id="KW-0444">Lipid biosynthesis</keyword>
<sequence>MNQIFNLPNLITGVRFFLAAILAFMLMLPQTTWMAFFSWLVFAVAAGTDWIDGYFARRYKSETVLGQLMDPLADKVLVATAFIMLIPLDRLPAWLALVILCRELIITGLRGIAASSGIVVAASRLGKLKSIIQYLGLGTLIFPLDLLPLPFLHRLGLAIVYVSLVLTIWSGFDYFLKLRRIFLAPSDTS</sequence>
<dbReference type="Gene3D" id="1.20.120.1760">
    <property type="match status" value="1"/>
</dbReference>
<dbReference type="PANTHER" id="PTHR14269">
    <property type="entry name" value="CDP-DIACYLGLYCEROL--GLYCEROL-3-PHOSPHATE 3-PHOSPHATIDYLTRANSFERASE-RELATED"/>
    <property type="match status" value="1"/>
</dbReference>
<dbReference type="InterPro" id="IPR050324">
    <property type="entry name" value="CDP-alcohol_PTase-I"/>
</dbReference>
<dbReference type="AlphaFoldDB" id="A0A3B0VS53"/>
<keyword evidence="4 12" id="KW-0808">Transferase</keyword>
<proteinExistence type="inferred from homology"/>
<evidence type="ECO:0000256" key="2">
    <source>
        <dbReference type="ARBA" id="ARBA00010441"/>
    </source>
</evidence>
<evidence type="ECO:0000256" key="5">
    <source>
        <dbReference type="ARBA" id="ARBA00022692"/>
    </source>
</evidence>
<keyword evidence="7" id="KW-0443">Lipid metabolism</keyword>
<dbReference type="PROSITE" id="PS00379">
    <property type="entry name" value="CDP_ALCOHOL_P_TRANSF"/>
    <property type="match status" value="1"/>
</dbReference>
<feature type="transmembrane region" description="Helical" evidence="11">
    <location>
        <begin position="72"/>
        <end position="88"/>
    </location>
</feature>
<dbReference type="GO" id="GO:0016020">
    <property type="term" value="C:membrane"/>
    <property type="evidence" value="ECO:0007669"/>
    <property type="project" value="UniProtKB-SubCell"/>
</dbReference>
<evidence type="ECO:0000256" key="3">
    <source>
        <dbReference type="ARBA" id="ARBA00022516"/>
    </source>
</evidence>
<protein>
    <submittedName>
        <fullName evidence="12">CDP-diacylglycerol--glycerol-3-phosphate 3-phosphatidyltransferase</fullName>
        <ecNumber evidence="12">2.7.8.5</ecNumber>
    </submittedName>
</protein>
<accession>A0A3B0VS53</accession>
<dbReference type="EC" id="2.7.8.5" evidence="12"/>
<evidence type="ECO:0000256" key="8">
    <source>
        <dbReference type="ARBA" id="ARBA00023136"/>
    </source>
</evidence>
<dbReference type="InterPro" id="IPR004570">
    <property type="entry name" value="Phosphatidylglycerol_P_synth"/>
</dbReference>
<keyword evidence="6 11" id="KW-1133">Transmembrane helix</keyword>
<evidence type="ECO:0000256" key="9">
    <source>
        <dbReference type="ARBA" id="ARBA00023209"/>
    </source>
</evidence>
<dbReference type="GO" id="GO:0008444">
    <property type="term" value="F:CDP-diacylglycerol-glycerol-3-phosphate 3-phosphatidyltransferase activity"/>
    <property type="evidence" value="ECO:0007669"/>
    <property type="project" value="UniProtKB-EC"/>
</dbReference>
<evidence type="ECO:0000256" key="1">
    <source>
        <dbReference type="ARBA" id="ARBA00004141"/>
    </source>
</evidence>
<reference evidence="12" key="1">
    <citation type="submission" date="2018-06" db="EMBL/GenBank/DDBJ databases">
        <authorList>
            <person name="Zhirakovskaya E."/>
        </authorList>
    </citation>
    <scope>NUCLEOTIDE SEQUENCE</scope>
</reference>
<dbReference type="Pfam" id="PF01066">
    <property type="entry name" value="CDP-OH_P_transf"/>
    <property type="match status" value="1"/>
</dbReference>
<dbReference type="EMBL" id="UOEY01000137">
    <property type="protein sequence ID" value="VAW41842.1"/>
    <property type="molecule type" value="Genomic_DNA"/>
</dbReference>
<dbReference type="InterPro" id="IPR048254">
    <property type="entry name" value="CDP_ALCOHOL_P_TRANSF_CS"/>
</dbReference>
<evidence type="ECO:0000256" key="6">
    <source>
        <dbReference type="ARBA" id="ARBA00022989"/>
    </source>
</evidence>
<dbReference type="InterPro" id="IPR043130">
    <property type="entry name" value="CDP-OH_PTrfase_TM_dom"/>
</dbReference>
<dbReference type="InterPro" id="IPR000462">
    <property type="entry name" value="CDP-OH_P_trans"/>
</dbReference>
<feature type="transmembrane region" description="Helical" evidence="11">
    <location>
        <begin position="158"/>
        <end position="176"/>
    </location>
</feature>
<evidence type="ECO:0000256" key="7">
    <source>
        <dbReference type="ARBA" id="ARBA00023098"/>
    </source>
</evidence>
<feature type="transmembrane region" description="Helical" evidence="11">
    <location>
        <begin position="33"/>
        <end position="51"/>
    </location>
</feature>
<evidence type="ECO:0000256" key="4">
    <source>
        <dbReference type="ARBA" id="ARBA00022679"/>
    </source>
</evidence>
<evidence type="ECO:0000313" key="12">
    <source>
        <dbReference type="EMBL" id="VAW41842.1"/>
    </source>
</evidence>
<dbReference type="GO" id="GO:0046474">
    <property type="term" value="P:glycerophospholipid biosynthetic process"/>
    <property type="evidence" value="ECO:0007669"/>
    <property type="project" value="TreeGrafter"/>
</dbReference>
<feature type="transmembrane region" description="Helical" evidence="11">
    <location>
        <begin position="7"/>
        <end position="27"/>
    </location>
</feature>
<dbReference type="PIRSF" id="PIRSF000847">
    <property type="entry name" value="Phos_ph_gly_syn"/>
    <property type="match status" value="1"/>
</dbReference>